<dbReference type="Pfam" id="PF07690">
    <property type="entry name" value="MFS_1"/>
    <property type="match status" value="1"/>
</dbReference>
<feature type="region of interest" description="Disordered" evidence="3">
    <location>
        <begin position="1"/>
        <end position="51"/>
    </location>
</feature>
<keyword evidence="6" id="KW-1185">Reference proteome</keyword>
<keyword evidence="4" id="KW-0472">Membrane</keyword>
<feature type="region of interest" description="Disordered" evidence="3">
    <location>
        <begin position="100"/>
        <end position="129"/>
    </location>
</feature>
<evidence type="ECO:0000256" key="1">
    <source>
        <dbReference type="ARBA" id="ARBA00004141"/>
    </source>
</evidence>
<comment type="similarity">
    <text evidence="2">Belongs to the major facilitator superfamily. Monocarboxylate porter (TC 2.A.1.13) family.</text>
</comment>
<sequence>MPSRQSLSLSESLHSETSQSPIRPREINAFQLRRTPTAESTSSSRLSRQSSNLSELSRIITGIRDDQQILGGLNYNKSADIDYVLANELDRVTSKITSRRQSISVGLEPHPHGDDEEEPEEKSEEVEEEGKYKADGAMAWIMAICAMMNIFATWGGSAAFGVFLNFYTSSNTFPEATKYDYALVGGLIVFLANFLSPISALLYKVFGFRAVCLAGVIIQTAGWILASFAKRIWHLYLTQGVLVGISFLLIFIPSTLVIPTWFVKQKAASMGLTMSGTGLGGLVFSLSINKVIQDTGDQRWALRMVGLVGLFLVLTSALVMRPRNYKQPPLKTTLSRPFLAANAKVIFDFSVAHNPGVRLIAIWFTLVIVGYTLMTFSMSAYATAIGLSHYQATTLTAAMNAAQTVGRPCMGFIADYFGRANFLAVCSLVISILLYAYWTNAKSFGSLVGFAILIGLLIGVGASLAQPLAADAISPNMEQLPAAWSAINIFMCWFSLVAEVIALSLVVQGAKNPYYHTQIFAGTCFIVCFLTMLTLREFLIRKMLKERSAVMQQKLAGIVGTTKSGYLKAEDDEGDDELDADEEAVLRARVERYNNLLRGSVVSYFIRMVYPIRA</sequence>
<evidence type="ECO:0000256" key="3">
    <source>
        <dbReference type="SAM" id="MobiDB-lite"/>
    </source>
</evidence>
<dbReference type="Gene3D" id="1.20.1250.20">
    <property type="entry name" value="MFS general substrate transporter like domains"/>
    <property type="match status" value="2"/>
</dbReference>
<feature type="compositionally biased region" description="Low complexity" evidence="3">
    <location>
        <begin position="40"/>
        <end position="51"/>
    </location>
</feature>
<reference evidence="5 6" key="1">
    <citation type="submission" date="2018-06" db="EMBL/GenBank/DDBJ databases">
        <title>Whole genome sequencing of Candida tropicalis (genome annotated by CSBL at Korea University).</title>
        <authorList>
            <person name="Ahn J."/>
        </authorList>
    </citation>
    <scope>NUCLEOTIDE SEQUENCE [LARGE SCALE GENOMIC DNA]</scope>
    <source>
        <strain evidence="5 6">ATCC 20962</strain>
    </source>
</reference>
<feature type="transmembrane region" description="Helical" evidence="4">
    <location>
        <begin position="268"/>
        <end position="288"/>
    </location>
</feature>
<accession>A0A367YG17</accession>
<dbReference type="InterPro" id="IPR050327">
    <property type="entry name" value="Proton-linked_MCT"/>
</dbReference>
<keyword evidence="4" id="KW-0812">Transmembrane</keyword>
<gene>
    <name evidence="5" type="primary">ESBP6_1</name>
    <name evidence="5" type="ORF">Cantr_00618</name>
</gene>
<feature type="compositionally biased region" description="Low complexity" evidence="3">
    <location>
        <begin position="1"/>
        <end position="20"/>
    </location>
</feature>
<comment type="caution">
    <text evidence="5">The sequence shown here is derived from an EMBL/GenBank/DDBJ whole genome shotgun (WGS) entry which is preliminary data.</text>
</comment>
<feature type="compositionally biased region" description="Acidic residues" evidence="3">
    <location>
        <begin position="114"/>
        <end position="128"/>
    </location>
</feature>
<dbReference type="OrthoDB" id="2213137at2759"/>
<keyword evidence="4" id="KW-1133">Transmembrane helix</keyword>
<name>A0A367YG17_9ASCO</name>
<evidence type="ECO:0000256" key="2">
    <source>
        <dbReference type="ARBA" id="ARBA00006727"/>
    </source>
</evidence>
<dbReference type="InterPro" id="IPR011701">
    <property type="entry name" value="MFS"/>
</dbReference>
<feature type="transmembrane region" description="Helical" evidence="4">
    <location>
        <begin position="444"/>
        <end position="465"/>
    </location>
</feature>
<feature type="transmembrane region" description="Helical" evidence="4">
    <location>
        <begin position="486"/>
        <end position="507"/>
    </location>
</feature>
<dbReference type="AlphaFoldDB" id="A0A367YG17"/>
<dbReference type="PANTHER" id="PTHR11360">
    <property type="entry name" value="MONOCARBOXYLATE TRANSPORTER"/>
    <property type="match status" value="1"/>
</dbReference>
<dbReference type="Proteomes" id="UP000253472">
    <property type="component" value="Unassembled WGS sequence"/>
</dbReference>
<dbReference type="PANTHER" id="PTHR11360:SF315">
    <property type="entry name" value="TRANSPORTER MCH2-RELATED"/>
    <property type="match status" value="1"/>
</dbReference>
<feature type="transmembrane region" description="Helical" evidence="4">
    <location>
        <begin position="206"/>
        <end position="229"/>
    </location>
</feature>
<feature type="transmembrane region" description="Helical" evidence="4">
    <location>
        <begin position="241"/>
        <end position="262"/>
    </location>
</feature>
<dbReference type="EMBL" id="QLNQ01000021">
    <property type="protein sequence ID" value="RCK64813.1"/>
    <property type="molecule type" value="Genomic_DNA"/>
</dbReference>
<evidence type="ECO:0000313" key="6">
    <source>
        <dbReference type="Proteomes" id="UP000253472"/>
    </source>
</evidence>
<dbReference type="GO" id="GO:0016020">
    <property type="term" value="C:membrane"/>
    <property type="evidence" value="ECO:0007669"/>
    <property type="project" value="UniProtKB-SubCell"/>
</dbReference>
<comment type="subcellular location">
    <subcellularLocation>
        <location evidence="1">Membrane</location>
        <topology evidence="1">Multi-pass membrane protein</topology>
    </subcellularLocation>
</comment>
<feature type="transmembrane region" description="Helical" evidence="4">
    <location>
        <begin position="420"/>
        <end position="438"/>
    </location>
</feature>
<evidence type="ECO:0000313" key="5">
    <source>
        <dbReference type="EMBL" id="RCK64813.1"/>
    </source>
</evidence>
<feature type="transmembrane region" description="Helical" evidence="4">
    <location>
        <begin position="300"/>
        <end position="320"/>
    </location>
</feature>
<feature type="transmembrane region" description="Helical" evidence="4">
    <location>
        <begin position="519"/>
        <end position="539"/>
    </location>
</feature>
<proteinExistence type="inferred from homology"/>
<feature type="transmembrane region" description="Helical" evidence="4">
    <location>
        <begin position="137"/>
        <end position="167"/>
    </location>
</feature>
<dbReference type="SUPFAM" id="SSF103473">
    <property type="entry name" value="MFS general substrate transporter"/>
    <property type="match status" value="1"/>
</dbReference>
<evidence type="ECO:0000256" key="4">
    <source>
        <dbReference type="SAM" id="Phobius"/>
    </source>
</evidence>
<dbReference type="GO" id="GO:0022857">
    <property type="term" value="F:transmembrane transporter activity"/>
    <property type="evidence" value="ECO:0007669"/>
    <property type="project" value="InterPro"/>
</dbReference>
<dbReference type="InterPro" id="IPR036259">
    <property type="entry name" value="MFS_trans_sf"/>
</dbReference>
<protein>
    <submittedName>
        <fullName evidence="5">Putative transporter ESBP6</fullName>
    </submittedName>
</protein>
<organism evidence="5 6">
    <name type="scientific">Candida viswanathii</name>
    <dbReference type="NCBI Taxonomy" id="5486"/>
    <lineage>
        <taxon>Eukaryota</taxon>
        <taxon>Fungi</taxon>
        <taxon>Dikarya</taxon>
        <taxon>Ascomycota</taxon>
        <taxon>Saccharomycotina</taxon>
        <taxon>Pichiomycetes</taxon>
        <taxon>Debaryomycetaceae</taxon>
        <taxon>Candida/Lodderomyces clade</taxon>
        <taxon>Candida</taxon>
    </lineage>
</organism>
<feature type="transmembrane region" description="Helical" evidence="4">
    <location>
        <begin position="179"/>
        <end position="200"/>
    </location>
</feature>
<feature type="transmembrane region" description="Helical" evidence="4">
    <location>
        <begin position="360"/>
        <end position="382"/>
    </location>
</feature>